<dbReference type="OrthoDB" id="498204at2759"/>
<feature type="domain" description="FAD dependent oxidoreductase" evidence="11">
    <location>
        <begin position="319"/>
        <end position="712"/>
    </location>
</feature>
<dbReference type="EMBL" id="LKCN02000014">
    <property type="protein sequence ID" value="RCI09734.1"/>
    <property type="molecule type" value="Genomic_DNA"/>
</dbReference>
<comment type="catalytic activity">
    <reaction evidence="5">
        <text>(S)-2-hydroxyglutarate + A = 2-oxoglutarate + AH2</text>
        <dbReference type="Rhea" id="RHEA:21252"/>
        <dbReference type="ChEBI" id="CHEBI:13193"/>
        <dbReference type="ChEBI" id="CHEBI:16782"/>
        <dbReference type="ChEBI" id="CHEBI:16810"/>
        <dbReference type="ChEBI" id="CHEBI:17499"/>
        <dbReference type="EC" id="1.1.99.2"/>
    </reaction>
</comment>
<keyword evidence="13" id="KW-1185">Reference proteome</keyword>
<comment type="cofactor">
    <cofactor evidence="1">
        <name>FAD</name>
        <dbReference type="ChEBI" id="CHEBI:57692"/>
    </cofactor>
</comment>
<evidence type="ECO:0000256" key="7">
    <source>
        <dbReference type="ARBA" id="ARBA00038878"/>
    </source>
</evidence>
<dbReference type="AlphaFoldDB" id="A0A367L5N5"/>
<keyword evidence="2" id="KW-0285">Flavoprotein</keyword>
<evidence type="ECO:0000313" key="12">
    <source>
        <dbReference type="EMBL" id="RCI09734.1"/>
    </source>
</evidence>
<dbReference type="EC" id="1.1.99.2" evidence="7"/>
<protein>
    <recommendedName>
        <fullName evidence="8">L-2-hydroxyglutarate dehydrogenase, mitochondrial</fullName>
        <ecNumber evidence="7">1.1.99.2</ecNumber>
    </recommendedName>
</protein>
<organism evidence="12 13">
    <name type="scientific">Ophiocordyceps polyrhachis-furcata BCC 54312</name>
    <dbReference type="NCBI Taxonomy" id="1330021"/>
    <lineage>
        <taxon>Eukaryota</taxon>
        <taxon>Fungi</taxon>
        <taxon>Dikarya</taxon>
        <taxon>Ascomycota</taxon>
        <taxon>Pezizomycotina</taxon>
        <taxon>Sordariomycetes</taxon>
        <taxon>Hypocreomycetidae</taxon>
        <taxon>Hypocreales</taxon>
        <taxon>Ophiocordycipitaceae</taxon>
        <taxon>Ophiocordyceps</taxon>
    </lineage>
</organism>
<gene>
    <name evidence="12" type="ORF">L249_4073</name>
</gene>
<dbReference type="InterPro" id="IPR036188">
    <property type="entry name" value="FAD/NAD-bd_sf"/>
</dbReference>
<evidence type="ECO:0000256" key="6">
    <source>
        <dbReference type="ARBA" id="ARBA00037941"/>
    </source>
</evidence>
<evidence type="ECO:0000256" key="9">
    <source>
        <dbReference type="SAM" id="Coils"/>
    </source>
</evidence>
<keyword evidence="9" id="KW-0175">Coiled coil</keyword>
<evidence type="ECO:0000259" key="11">
    <source>
        <dbReference type="Pfam" id="PF01266"/>
    </source>
</evidence>
<name>A0A367L5N5_9HYPO</name>
<feature type="region of interest" description="Disordered" evidence="10">
    <location>
        <begin position="128"/>
        <end position="189"/>
    </location>
</feature>
<feature type="compositionally biased region" description="Polar residues" evidence="10">
    <location>
        <begin position="16"/>
        <end position="26"/>
    </location>
</feature>
<evidence type="ECO:0000256" key="10">
    <source>
        <dbReference type="SAM" id="MobiDB-lite"/>
    </source>
</evidence>
<dbReference type="Gene3D" id="3.30.9.10">
    <property type="entry name" value="D-Amino Acid Oxidase, subunit A, domain 2"/>
    <property type="match status" value="1"/>
</dbReference>
<feature type="region of interest" description="Disordered" evidence="10">
    <location>
        <begin position="1"/>
        <end position="58"/>
    </location>
</feature>
<dbReference type="InterPro" id="IPR006076">
    <property type="entry name" value="FAD-dep_OxRdtase"/>
</dbReference>
<evidence type="ECO:0000313" key="13">
    <source>
        <dbReference type="Proteomes" id="UP000253664"/>
    </source>
</evidence>
<reference evidence="12 13" key="1">
    <citation type="journal article" date="2015" name="BMC Genomics">
        <title>Insights from the genome of Ophiocordyceps polyrhachis-furcata to pathogenicity and host specificity in insect fungi.</title>
        <authorList>
            <person name="Wichadakul D."/>
            <person name="Kobmoo N."/>
            <person name="Ingsriswang S."/>
            <person name="Tangphatsornruang S."/>
            <person name="Chantasingh D."/>
            <person name="Luangsa-ard J.J."/>
            <person name="Eurwilaichitr L."/>
        </authorList>
    </citation>
    <scope>NUCLEOTIDE SEQUENCE [LARGE SCALE GENOMIC DNA]</scope>
    <source>
        <strain evidence="12 13">BCC 54312</strain>
    </source>
</reference>
<comment type="similarity">
    <text evidence="6">Belongs to the L2HGDH family.</text>
</comment>
<accession>A0A367L5N5</accession>
<dbReference type="PANTHER" id="PTHR43104">
    <property type="entry name" value="L-2-HYDROXYGLUTARATE DEHYDROGENASE, MITOCHONDRIAL"/>
    <property type="match status" value="1"/>
</dbReference>
<dbReference type="PANTHER" id="PTHR43104:SF4">
    <property type="entry name" value="L-2-HYDROXYGLUTARATE DEHYDROGENASE, MITOCHONDRIAL"/>
    <property type="match status" value="1"/>
</dbReference>
<keyword evidence="3" id="KW-0274">FAD</keyword>
<dbReference type="Gene3D" id="3.50.50.60">
    <property type="entry name" value="FAD/NAD(P)-binding domain"/>
    <property type="match status" value="1"/>
</dbReference>
<dbReference type="GO" id="GO:0047545">
    <property type="term" value="F:(S)-2-hydroxyglutarate dehydrogenase activity"/>
    <property type="evidence" value="ECO:0007669"/>
    <property type="project" value="UniProtKB-EC"/>
</dbReference>
<feature type="compositionally biased region" description="Low complexity" evidence="10">
    <location>
        <begin position="38"/>
        <end position="53"/>
    </location>
</feature>
<comment type="caution">
    <text evidence="12">The sequence shown here is derived from an EMBL/GenBank/DDBJ whole genome shotgun (WGS) entry which is preliminary data.</text>
</comment>
<dbReference type="Pfam" id="PF01266">
    <property type="entry name" value="DAO"/>
    <property type="match status" value="1"/>
</dbReference>
<feature type="coiled-coil region" evidence="9">
    <location>
        <begin position="214"/>
        <end position="241"/>
    </location>
</feature>
<keyword evidence="4" id="KW-0560">Oxidoreductase</keyword>
<feature type="region of interest" description="Disordered" evidence="10">
    <location>
        <begin position="70"/>
        <end position="95"/>
    </location>
</feature>
<evidence type="ECO:0000256" key="4">
    <source>
        <dbReference type="ARBA" id="ARBA00023002"/>
    </source>
</evidence>
<evidence type="ECO:0000256" key="1">
    <source>
        <dbReference type="ARBA" id="ARBA00001974"/>
    </source>
</evidence>
<evidence type="ECO:0000256" key="5">
    <source>
        <dbReference type="ARBA" id="ARBA00036066"/>
    </source>
</evidence>
<dbReference type="STRING" id="1330021.A0A367L5N5"/>
<evidence type="ECO:0000256" key="2">
    <source>
        <dbReference type="ARBA" id="ARBA00022630"/>
    </source>
</evidence>
<proteinExistence type="inferred from homology"/>
<sequence length="722" mass="77568">MAANNGCPESPAGSPRSASVSLQAAATMNAGLQREPSRQSSSSSLARNATPSSPQTGRRRSAVLMNLHLNDPAIPAPGEMMHDPHQPHPNHHRAPSLGELHQELEAEQEAHVNRLLHMIRQQQFELQRLQAGRPAQPSDDDAADRHAPLPSTGSVGSYPRSPLDNIARADVHNRRSRTPSRGASPRLRAASISADSGDWVLGGRDESAFYQAETQMLVRENQMLRHRIRDLEKQLTDLSVVPTEPAIPSQLTHSSTAADELEKESQSAIGAAAAPLRSLPSAVGLRTWRKPLSSTAAARADFTHVKVNRTDAESGQAKVIGGGVVGLAIARQLSLRRKDRSASSSSSSSSSSSATLLIERHGSLGTETSSRNSEVLHAGLYYGADSLKAKLCVRGQRLVYDFCKRYRVPHRRVGKWIVALDRAQREALEDIYALATRRLGLTSLRWLSQDEIRSRGEGVFAPAGALESSDTGIVDSHGLMTSLRALFEDGAGSTVALMSTVVGVEPIGSRASDGWRVRVRGGEESEASSCETTIATETVINAAGLEAVNIHNLIAPSDSHHRPLHFAKGSYFSYAASKPRLSRLVYPAPSPASAGLGTHLTIDLAGQMRFGPDVEWVDSPHDLTVSPGRLSTVARDVRRYLPGLDPSRLVPDYAGIRPKLSRDGAATVAGGASNLQDFVICKDDRYEGWVDLLGIESPGLTSCLAIAEMVEELLYGTVTTAD</sequence>
<dbReference type="SUPFAM" id="SSF51905">
    <property type="entry name" value="FAD/NAD(P)-binding domain"/>
    <property type="match status" value="1"/>
</dbReference>
<dbReference type="Proteomes" id="UP000253664">
    <property type="component" value="Unassembled WGS sequence"/>
</dbReference>
<evidence type="ECO:0000256" key="8">
    <source>
        <dbReference type="ARBA" id="ARBA00041137"/>
    </source>
</evidence>
<evidence type="ECO:0000256" key="3">
    <source>
        <dbReference type="ARBA" id="ARBA00022827"/>
    </source>
</evidence>